<dbReference type="Gene3D" id="1.10.530.10">
    <property type="match status" value="1"/>
</dbReference>
<comment type="similarity">
    <text evidence="2">Belongs to the transglycosylase Slt family.</text>
</comment>
<dbReference type="SUPFAM" id="SSF53850">
    <property type="entry name" value="Periplasmic binding protein-like II"/>
    <property type="match status" value="1"/>
</dbReference>
<name>A0A1W1HIB3_9BACT</name>
<dbReference type="Proteomes" id="UP000191931">
    <property type="component" value="Unassembled WGS sequence"/>
</dbReference>
<dbReference type="PANTHER" id="PTHR35936">
    <property type="entry name" value="MEMBRANE-BOUND LYTIC MUREIN TRANSGLYCOSYLASE F"/>
    <property type="match status" value="1"/>
</dbReference>
<dbReference type="RefSeq" id="WP_080797927.1">
    <property type="nucleotide sequence ID" value="NZ_LT828540.1"/>
</dbReference>
<keyword evidence="5" id="KW-0812">Transmembrane</keyword>
<dbReference type="OrthoDB" id="9801695at2"/>
<dbReference type="SUPFAM" id="SSF53955">
    <property type="entry name" value="Lysozyme-like"/>
    <property type="match status" value="1"/>
</dbReference>
<keyword evidence="5" id="KW-0472">Membrane</keyword>
<dbReference type="InterPro" id="IPR001638">
    <property type="entry name" value="Solute-binding_3/MltF_N"/>
</dbReference>
<dbReference type="InterPro" id="IPR023346">
    <property type="entry name" value="Lysozyme-like_dom_sf"/>
</dbReference>
<protein>
    <submittedName>
        <fullName evidence="7">Membrane-bound lytic murein transglycosylase F</fullName>
    </submittedName>
</protein>
<keyword evidence="4" id="KW-0998">Cell outer membrane</keyword>
<evidence type="ECO:0000256" key="3">
    <source>
        <dbReference type="ARBA" id="ARBA00022729"/>
    </source>
</evidence>
<proteinExistence type="inferred from homology"/>
<evidence type="ECO:0000256" key="4">
    <source>
        <dbReference type="ARBA" id="ARBA00023237"/>
    </source>
</evidence>
<dbReference type="CDD" id="cd13403">
    <property type="entry name" value="MLTF-like"/>
    <property type="match status" value="1"/>
</dbReference>
<dbReference type="STRING" id="1246637.MTBBW1_60022"/>
<dbReference type="CDD" id="cd01009">
    <property type="entry name" value="PBP2_YfhD_N"/>
    <property type="match status" value="1"/>
</dbReference>
<dbReference type="InterPro" id="IPR000189">
    <property type="entry name" value="Transglyc_AS"/>
</dbReference>
<dbReference type="EMBL" id="FWEV01000303">
    <property type="protein sequence ID" value="SLM32122.1"/>
    <property type="molecule type" value="Genomic_DNA"/>
</dbReference>
<dbReference type="GO" id="GO:0009253">
    <property type="term" value="P:peptidoglycan catabolic process"/>
    <property type="evidence" value="ECO:0007669"/>
    <property type="project" value="TreeGrafter"/>
</dbReference>
<evidence type="ECO:0000256" key="1">
    <source>
        <dbReference type="ARBA" id="ARBA00004339"/>
    </source>
</evidence>
<dbReference type="InterPro" id="IPR008258">
    <property type="entry name" value="Transglycosylase_SLT_dom_1"/>
</dbReference>
<dbReference type="Pfam" id="PF01464">
    <property type="entry name" value="SLT"/>
    <property type="match status" value="1"/>
</dbReference>
<feature type="transmembrane region" description="Helical" evidence="5">
    <location>
        <begin position="7"/>
        <end position="27"/>
    </location>
</feature>
<evidence type="ECO:0000256" key="2">
    <source>
        <dbReference type="ARBA" id="ARBA00007734"/>
    </source>
</evidence>
<accession>A0A1W1HIB3</accession>
<dbReference type="AlphaFoldDB" id="A0A1W1HIB3"/>
<reference evidence="7 8" key="1">
    <citation type="submission" date="2017-03" db="EMBL/GenBank/DDBJ databases">
        <authorList>
            <person name="Afonso C.L."/>
            <person name="Miller P.J."/>
            <person name="Scott M.A."/>
            <person name="Spackman E."/>
            <person name="Goraichik I."/>
            <person name="Dimitrov K.M."/>
            <person name="Suarez D.L."/>
            <person name="Swayne D.E."/>
        </authorList>
    </citation>
    <scope>NUCLEOTIDE SEQUENCE [LARGE SCALE GENOMIC DNA]</scope>
    <source>
        <strain evidence="7">PRJEB14757</strain>
    </source>
</reference>
<sequence length="474" mass="55235">MKQLFEKYFLLFITISLIIALTAFIIYTRRQESTPLDSLSRILKSGKIRVITQNNANCYYIYRGEPMGFEYELAREFAAFLEVNLEIITPSWSDIFYTLDTKQGDFIAAGVTITDKRAQKMLFCQPYMTVQQMFIYHKSKLPIESIEELPGRTIHISDSTSYHERLLEIKESGIDIDMVVHDDLDPEDLLRMISEKEVAPSSKSSSSDKEISYTIADSNIALLNRRYYPDIRIGIPIHEKEYIGWAVKPDDIELSDKMVVFFDIIKSNGVYDKIYKKYYGNVDEFDYFDLLKFHERLETRLPRYKKVIMKECEKYGFDWRMIAAMIYQESHFDPKARSKTGVRGLMQITEETASDMGISNRRDPVQSMKAGIAYLKQLYHKFNGVNDTLDRIKFAMASYNIGYAHVLDAQRLARRQGLDANKWSSIKKTLPLLAKKKYYTKVKYGYARGGEPVKYIERIFMYYDILKQKAHSGG</sequence>
<dbReference type="PROSITE" id="PS00922">
    <property type="entry name" value="TRANSGLYCOSYLASE"/>
    <property type="match status" value="1"/>
</dbReference>
<evidence type="ECO:0000313" key="7">
    <source>
        <dbReference type="EMBL" id="SLM32122.1"/>
    </source>
</evidence>
<keyword evidence="5" id="KW-1133">Transmembrane helix</keyword>
<dbReference type="Pfam" id="PF00497">
    <property type="entry name" value="SBP_bac_3"/>
    <property type="match status" value="1"/>
</dbReference>
<dbReference type="SMART" id="SM00062">
    <property type="entry name" value="PBPb"/>
    <property type="match status" value="1"/>
</dbReference>
<evidence type="ECO:0000313" key="8">
    <source>
        <dbReference type="Proteomes" id="UP000191931"/>
    </source>
</evidence>
<comment type="subcellular location">
    <subcellularLocation>
        <location evidence="1">Cell outer membrane</location>
        <topology evidence="1">Peripheral membrane protein</topology>
    </subcellularLocation>
</comment>
<dbReference type="Gene3D" id="3.40.190.10">
    <property type="entry name" value="Periplasmic binding protein-like II"/>
    <property type="match status" value="2"/>
</dbReference>
<keyword evidence="8" id="KW-1185">Reference proteome</keyword>
<evidence type="ECO:0000256" key="5">
    <source>
        <dbReference type="SAM" id="Phobius"/>
    </source>
</evidence>
<evidence type="ECO:0000259" key="6">
    <source>
        <dbReference type="SMART" id="SM00062"/>
    </source>
</evidence>
<keyword evidence="3" id="KW-0732">Signal</keyword>
<dbReference type="NCBIfam" id="NF008112">
    <property type="entry name" value="PRK10859.1"/>
    <property type="match status" value="1"/>
</dbReference>
<organism evidence="7 8">
    <name type="scientific">Desulfamplus magnetovallimortis</name>
    <dbReference type="NCBI Taxonomy" id="1246637"/>
    <lineage>
        <taxon>Bacteria</taxon>
        <taxon>Pseudomonadati</taxon>
        <taxon>Thermodesulfobacteriota</taxon>
        <taxon>Desulfobacteria</taxon>
        <taxon>Desulfobacterales</taxon>
        <taxon>Desulfobacteraceae</taxon>
        <taxon>Desulfamplus</taxon>
    </lineage>
</organism>
<dbReference type="GO" id="GO:0009279">
    <property type="term" value="C:cell outer membrane"/>
    <property type="evidence" value="ECO:0007669"/>
    <property type="project" value="UniProtKB-SubCell"/>
</dbReference>
<dbReference type="GO" id="GO:0008933">
    <property type="term" value="F:peptidoglycan lytic transglycosylase activity"/>
    <property type="evidence" value="ECO:0007669"/>
    <property type="project" value="InterPro"/>
</dbReference>
<gene>
    <name evidence="7" type="primary">mltF</name>
    <name evidence="7" type="ORF">MTBBW1_60022</name>
</gene>
<feature type="domain" description="Solute-binding protein family 3/N-terminal" evidence="6">
    <location>
        <begin position="47"/>
        <end position="282"/>
    </location>
</feature>